<evidence type="ECO:0000313" key="3">
    <source>
        <dbReference type="Proteomes" id="UP000236173"/>
    </source>
</evidence>
<dbReference type="AlphaFoldDB" id="A0A2H5XBN1"/>
<protein>
    <recommendedName>
        <fullName evidence="4">Cytochrome bd menaquinol oxidase subunit I</fullName>
    </recommendedName>
</protein>
<keyword evidence="1" id="KW-0472">Membrane</keyword>
<feature type="transmembrane region" description="Helical" evidence="1">
    <location>
        <begin position="68"/>
        <end position="89"/>
    </location>
</feature>
<evidence type="ECO:0000256" key="1">
    <source>
        <dbReference type="SAM" id="Phobius"/>
    </source>
</evidence>
<evidence type="ECO:0008006" key="4">
    <source>
        <dbReference type="Google" id="ProtNLM"/>
    </source>
</evidence>
<sequence>MEQQGGFIPTPEPIPLPAPVWLLQALLFITFVVHLVPMNLTLGGLMFLAWGEWSHALDERLRQWVVRYLPITTAFTITTGIAPLLFLQVTYGQFFFPAAILIAWAWLLVIAALLLGYYGIYAYAWASDRLERWRCWVIVASTLLFLYIAFAFSNVITLMATPFRWWILWQETPSDRHFNLNWWEPTLLPRFAHFVLASAAFFGLTMALYGVAVVAKRDSDGAIAFHRTGVRWFVAPTLLNYFVGPLFLLLHEKSVWQKFVGADGVSTALLVVGIGLSIVGVIAAALSLRVRPLPMLLVAFGAMGGTIVMMAGVRFVLRQHLLALHAPQVRLSDVPVQPQWGIVVLFALLLVFGLGTVIWMVLQLQRAWGKMP</sequence>
<feature type="transmembrane region" description="Helical" evidence="1">
    <location>
        <begin position="340"/>
        <end position="362"/>
    </location>
</feature>
<keyword evidence="1" id="KW-1133">Transmembrane helix</keyword>
<organism evidence="2 3">
    <name type="scientific">Candidatus Fervidibacter japonicus</name>
    <dbReference type="NCBI Taxonomy" id="2035412"/>
    <lineage>
        <taxon>Bacteria</taxon>
        <taxon>Candidatus Fervidibacterota</taxon>
        <taxon>Candidatus Fervidibacter</taxon>
    </lineage>
</organism>
<name>A0A2H5XBN1_9BACT</name>
<feature type="transmembrane region" description="Helical" evidence="1">
    <location>
        <begin position="20"/>
        <end position="48"/>
    </location>
</feature>
<accession>A0A2H5XBN1</accession>
<feature type="transmembrane region" description="Helical" evidence="1">
    <location>
        <begin position="295"/>
        <end position="317"/>
    </location>
</feature>
<feature type="transmembrane region" description="Helical" evidence="1">
    <location>
        <begin position="187"/>
        <end position="209"/>
    </location>
</feature>
<dbReference type="Proteomes" id="UP000236173">
    <property type="component" value="Unassembled WGS sequence"/>
</dbReference>
<comment type="caution">
    <text evidence="2">The sequence shown here is derived from an EMBL/GenBank/DDBJ whole genome shotgun (WGS) entry which is preliminary data.</text>
</comment>
<feature type="transmembrane region" description="Helical" evidence="1">
    <location>
        <begin position="136"/>
        <end position="167"/>
    </location>
</feature>
<feature type="transmembrane region" description="Helical" evidence="1">
    <location>
        <begin position="268"/>
        <end position="288"/>
    </location>
</feature>
<proteinExistence type="predicted"/>
<keyword evidence="1" id="KW-0812">Transmembrane</keyword>
<gene>
    <name evidence="2" type="ORF">HRbin17_01115</name>
</gene>
<feature type="transmembrane region" description="Helical" evidence="1">
    <location>
        <begin position="230"/>
        <end position="248"/>
    </location>
</feature>
<reference evidence="3" key="1">
    <citation type="submission" date="2017-09" db="EMBL/GenBank/DDBJ databases">
        <title>Metaegenomics of thermophilic ammonia-oxidizing enrichment culture.</title>
        <authorList>
            <person name="Kato S."/>
            <person name="Suzuki K."/>
        </authorList>
    </citation>
    <scope>NUCLEOTIDE SEQUENCE [LARGE SCALE GENOMIC DNA]</scope>
</reference>
<feature type="transmembrane region" description="Helical" evidence="1">
    <location>
        <begin position="95"/>
        <end position="124"/>
    </location>
</feature>
<evidence type="ECO:0000313" key="2">
    <source>
        <dbReference type="EMBL" id="GBC98601.1"/>
    </source>
</evidence>
<dbReference type="EMBL" id="BEHT01000013">
    <property type="protein sequence ID" value="GBC98601.1"/>
    <property type="molecule type" value="Genomic_DNA"/>
</dbReference>